<dbReference type="RefSeq" id="WP_051598435.1">
    <property type="nucleotide sequence ID" value="NZ_FPJA01000005.1"/>
</dbReference>
<dbReference type="InterPro" id="IPR001387">
    <property type="entry name" value="Cro/C1-type_HTH"/>
</dbReference>
<dbReference type="GO" id="GO:0003677">
    <property type="term" value="F:DNA binding"/>
    <property type="evidence" value="ECO:0007669"/>
    <property type="project" value="InterPro"/>
</dbReference>
<evidence type="ECO:0000313" key="2">
    <source>
        <dbReference type="EMBL" id="SFW30405.1"/>
    </source>
</evidence>
<reference evidence="3" key="1">
    <citation type="submission" date="2016-11" db="EMBL/GenBank/DDBJ databases">
        <authorList>
            <person name="Varghese N."/>
            <person name="Submissions S."/>
        </authorList>
    </citation>
    <scope>NUCLEOTIDE SEQUENCE [LARGE SCALE GENOMIC DNA]</scope>
    <source>
        <strain evidence="3">C3</strain>
    </source>
</reference>
<dbReference type="InterPro" id="IPR010982">
    <property type="entry name" value="Lambda_DNA-bd_dom_sf"/>
</dbReference>
<evidence type="ECO:0000259" key="1">
    <source>
        <dbReference type="PROSITE" id="PS50943"/>
    </source>
</evidence>
<organism evidence="2 3">
    <name type="scientific">Selenomonas ruminantium</name>
    <dbReference type="NCBI Taxonomy" id="971"/>
    <lineage>
        <taxon>Bacteria</taxon>
        <taxon>Bacillati</taxon>
        <taxon>Bacillota</taxon>
        <taxon>Negativicutes</taxon>
        <taxon>Selenomonadales</taxon>
        <taxon>Selenomonadaceae</taxon>
        <taxon>Selenomonas</taxon>
    </lineage>
</organism>
<dbReference type="SMART" id="SM00530">
    <property type="entry name" value="HTH_XRE"/>
    <property type="match status" value="1"/>
</dbReference>
<dbReference type="AlphaFoldDB" id="A0A1K1N579"/>
<sequence>MENVNVGYYIKLRRKELGMTQSQLAQKVGKSAQVISNWEWGYSPSMKMEELAKVATFLQVNVGYFFPAEEKQRTTDPP</sequence>
<dbReference type="Gene3D" id="1.10.260.40">
    <property type="entry name" value="lambda repressor-like DNA-binding domains"/>
    <property type="match status" value="1"/>
</dbReference>
<name>A0A1K1N579_SELRU</name>
<protein>
    <submittedName>
        <fullName evidence="2">Helix-turn-helix</fullName>
    </submittedName>
</protein>
<feature type="domain" description="HTH cro/C1-type" evidence="1">
    <location>
        <begin position="10"/>
        <end position="65"/>
    </location>
</feature>
<dbReference type="Pfam" id="PF01381">
    <property type="entry name" value="HTH_3"/>
    <property type="match status" value="1"/>
</dbReference>
<dbReference type="Proteomes" id="UP000182958">
    <property type="component" value="Unassembled WGS sequence"/>
</dbReference>
<dbReference type="PROSITE" id="PS50943">
    <property type="entry name" value="HTH_CROC1"/>
    <property type="match status" value="1"/>
</dbReference>
<dbReference type="SUPFAM" id="SSF47413">
    <property type="entry name" value="lambda repressor-like DNA-binding domains"/>
    <property type="match status" value="1"/>
</dbReference>
<proteinExistence type="predicted"/>
<keyword evidence="3" id="KW-1185">Reference proteome</keyword>
<dbReference type="CDD" id="cd00093">
    <property type="entry name" value="HTH_XRE"/>
    <property type="match status" value="1"/>
</dbReference>
<dbReference type="EMBL" id="FPJA01000005">
    <property type="protein sequence ID" value="SFW30405.1"/>
    <property type="molecule type" value="Genomic_DNA"/>
</dbReference>
<accession>A0A1K1N579</accession>
<evidence type="ECO:0000313" key="3">
    <source>
        <dbReference type="Proteomes" id="UP000182958"/>
    </source>
</evidence>
<gene>
    <name evidence="2" type="ORF">SAMN02910323_1173</name>
</gene>